<dbReference type="OrthoDB" id="9790530at2"/>
<dbReference type="Gene3D" id="1.25.40.10">
    <property type="entry name" value="Tetratricopeptide repeat domain"/>
    <property type="match status" value="1"/>
</dbReference>
<dbReference type="AlphaFoldDB" id="A0A385YVA2"/>
<evidence type="ECO:0000259" key="1">
    <source>
        <dbReference type="Pfam" id="PF13482"/>
    </source>
</evidence>
<name>A0A385YVA2_9BACL</name>
<feature type="domain" description="YprB ribonuclease H-like" evidence="1">
    <location>
        <begin position="99"/>
        <end position="264"/>
    </location>
</feature>
<evidence type="ECO:0000313" key="2">
    <source>
        <dbReference type="EMBL" id="AYC29423.1"/>
    </source>
</evidence>
<sequence length="414" mass="48897">MSFQQNYLDLKSKMKKSNLVKESEVAFVKPPKPSYADEWASRGLTLIENKFGYVFMKKQTYPFSYLHGTYTFEESKESIKQWMRKKVDHPLSPSKPKLMFFDTETTGLKGAGTYIFLSGQLEILSDRVELHQYVMANHDNEAAFLYETGLWKNDHTVVSYNGKSFDWPQLQTRWVFHRSVLPPLPDIRQLDLLHSSRRIWKNALERFPLTEMEKQVIGFVRKDDIPGHLAPMIYLDAIKSGYVDTLMKVLKHNEWDLLSLISLYGFSTDLLLREKSLQDGTITATNIGKWFYDLQDYVTSKEHFEEIGKDHSKEEAAIANYYLGLQFKKEKQYVEAISYFRQSINYLETKQRLDAWKQLAILLEHKFFHYNEVNELCEKAIQYIEETTNIKQSMKTKLRLEWVKRKARVNRKQK</sequence>
<dbReference type="InterPro" id="IPR011990">
    <property type="entry name" value="TPR-like_helical_dom_sf"/>
</dbReference>
<dbReference type="InterPro" id="IPR038720">
    <property type="entry name" value="YprB_RNase_H-like_dom"/>
</dbReference>
<dbReference type="SUPFAM" id="SSF53098">
    <property type="entry name" value="Ribonuclease H-like"/>
    <property type="match status" value="1"/>
</dbReference>
<dbReference type="Pfam" id="PF13482">
    <property type="entry name" value="RNase_H_2"/>
    <property type="match status" value="1"/>
</dbReference>
<dbReference type="InterPro" id="IPR012337">
    <property type="entry name" value="RNaseH-like_sf"/>
</dbReference>
<organism evidence="2 3">
    <name type="scientific">Paenisporosarcina cavernae</name>
    <dbReference type="NCBI Taxonomy" id="2320858"/>
    <lineage>
        <taxon>Bacteria</taxon>
        <taxon>Bacillati</taxon>
        <taxon>Bacillota</taxon>
        <taxon>Bacilli</taxon>
        <taxon>Bacillales</taxon>
        <taxon>Caryophanaceae</taxon>
        <taxon>Paenisporosarcina</taxon>
    </lineage>
</organism>
<dbReference type="GO" id="GO:0004527">
    <property type="term" value="F:exonuclease activity"/>
    <property type="evidence" value="ECO:0007669"/>
    <property type="project" value="UniProtKB-KW"/>
</dbReference>
<reference evidence="3" key="1">
    <citation type="submission" date="2018-09" db="EMBL/GenBank/DDBJ databases">
        <authorList>
            <person name="Zhu H."/>
        </authorList>
    </citation>
    <scope>NUCLEOTIDE SEQUENCE [LARGE SCALE GENOMIC DNA]</scope>
    <source>
        <strain evidence="3">K2R23-3</strain>
    </source>
</reference>
<dbReference type="PANTHER" id="PTHR38462">
    <property type="entry name" value="EXONUCLEASE-LIKE PROTEIN"/>
    <property type="match status" value="1"/>
</dbReference>
<dbReference type="Proteomes" id="UP000265725">
    <property type="component" value="Chromosome"/>
</dbReference>
<dbReference type="SUPFAM" id="SSF48452">
    <property type="entry name" value="TPR-like"/>
    <property type="match status" value="1"/>
</dbReference>
<proteinExistence type="predicted"/>
<dbReference type="RefSeq" id="WP_119883163.1">
    <property type="nucleotide sequence ID" value="NZ_CP032418.1"/>
</dbReference>
<dbReference type="EMBL" id="CP032418">
    <property type="protein sequence ID" value="AYC29423.1"/>
    <property type="molecule type" value="Genomic_DNA"/>
</dbReference>
<dbReference type="PANTHER" id="PTHR38462:SF1">
    <property type="entry name" value="YPRB RIBONUCLEASE H-LIKE DOMAIN-CONTAINING PROTEIN"/>
    <property type="match status" value="1"/>
</dbReference>
<keyword evidence="2" id="KW-0269">Exonuclease</keyword>
<keyword evidence="3" id="KW-1185">Reference proteome</keyword>
<accession>A0A385YVA2</accession>
<keyword evidence="2" id="KW-0540">Nuclease</keyword>
<keyword evidence="2" id="KW-0378">Hydrolase</keyword>
<gene>
    <name evidence="2" type="ORF">D3873_05815</name>
</gene>
<evidence type="ECO:0000313" key="3">
    <source>
        <dbReference type="Proteomes" id="UP000265725"/>
    </source>
</evidence>
<protein>
    <submittedName>
        <fullName evidence="2">Exonuclease</fullName>
    </submittedName>
</protein>
<dbReference type="KEGG" id="paek:D3873_05815"/>